<accession>A0A1J1HCK1</accession>
<dbReference type="Pfam" id="PF06747">
    <property type="entry name" value="CHCH"/>
    <property type="match status" value="1"/>
</dbReference>
<gene>
    <name evidence="6" type="primary">COX19</name>
    <name evidence="6" type="ORF">PRELSG_1300900</name>
</gene>
<feature type="domain" description="CHCH" evidence="5">
    <location>
        <begin position="24"/>
        <end position="57"/>
    </location>
</feature>
<organism evidence="6 7">
    <name type="scientific">Plasmodium relictum</name>
    <dbReference type="NCBI Taxonomy" id="85471"/>
    <lineage>
        <taxon>Eukaryota</taxon>
        <taxon>Sar</taxon>
        <taxon>Alveolata</taxon>
        <taxon>Apicomplexa</taxon>
        <taxon>Aconoidasida</taxon>
        <taxon>Haemosporida</taxon>
        <taxon>Plasmodiidae</taxon>
        <taxon>Plasmodium</taxon>
        <taxon>Plasmodium (Haemamoeba)</taxon>
    </lineage>
</organism>
<protein>
    <submittedName>
        <fullName evidence="6">Cytochrome c oxidase assembly protein COX19, putative</fullName>
    </submittedName>
</protein>
<dbReference type="InterPro" id="IPR010625">
    <property type="entry name" value="CHCH"/>
</dbReference>
<dbReference type="GO" id="GO:0005758">
    <property type="term" value="C:mitochondrial intermembrane space"/>
    <property type="evidence" value="ECO:0007669"/>
    <property type="project" value="TreeGrafter"/>
</dbReference>
<dbReference type="AlphaFoldDB" id="A0A1J1HCK1"/>
<evidence type="ECO:0000259" key="5">
    <source>
        <dbReference type="Pfam" id="PF06747"/>
    </source>
</evidence>
<dbReference type="KEGG" id="prel:PRELSG_1300900"/>
<comment type="subcellular location">
    <subcellularLocation>
        <location evidence="1">Cytoplasm</location>
    </subcellularLocation>
</comment>
<dbReference type="OMA" id="HVSCREY"/>
<dbReference type="OrthoDB" id="268594at2759"/>
<evidence type="ECO:0000256" key="2">
    <source>
        <dbReference type="ARBA" id="ARBA00022490"/>
    </source>
</evidence>
<dbReference type="RefSeq" id="XP_028535658.1">
    <property type="nucleotide sequence ID" value="XM_028678519.1"/>
</dbReference>
<dbReference type="VEuPathDB" id="PlasmoDB:PRELSG_1300900"/>
<name>A0A1J1HCK1_PLARL</name>
<proteinExistence type="inferred from homology"/>
<evidence type="ECO:0000256" key="4">
    <source>
        <dbReference type="ARBA" id="ARBA00038223"/>
    </source>
</evidence>
<dbReference type="PROSITE" id="PS51808">
    <property type="entry name" value="CHCH"/>
    <property type="match status" value="1"/>
</dbReference>
<reference evidence="6 7" key="1">
    <citation type="submission" date="2015-04" db="EMBL/GenBank/DDBJ databases">
        <authorList>
            <consortium name="Pathogen Informatics"/>
        </authorList>
    </citation>
    <scope>NUCLEOTIDE SEQUENCE [LARGE SCALE GENOMIC DNA]</scope>
    <source>
        <strain evidence="6 7">SGS1</strain>
    </source>
</reference>
<dbReference type="GO" id="GO:0033617">
    <property type="term" value="P:mitochondrial respiratory chain complex IV assembly"/>
    <property type="evidence" value="ECO:0007669"/>
    <property type="project" value="TreeGrafter"/>
</dbReference>
<evidence type="ECO:0000313" key="6">
    <source>
        <dbReference type="EMBL" id="CRH03651.1"/>
    </source>
</evidence>
<evidence type="ECO:0000256" key="3">
    <source>
        <dbReference type="ARBA" id="ARBA00023157"/>
    </source>
</evidence>
<comment type="similarity">
    <text evidence="4">Belongs to the COX19 family.</text>
</comment>
<dbReference type="Proteomes" id="UP000220158">
    <property type="component" value="Chromosome 13"/>
</dbReference>
<dbReference type="GeneID" id="39737942"/>
<keyword evidence="2" id="KW-0963">Cytoplasm</keyword>
<dbReference type="InterPro" id="IPR051383">
    <property type="entry name" value="COX19"/>
</dbReference>
<keyword evidence="7" id="KW-1185">Reference proteome</keyword>
<evidence type="ECO:0000256" key="1">
    <source>
        <dbReference type="ARBA" id="ARBA00004496"/>
    </source>
</evidence>
<dbReference type="EMBL" id="LN835308">
    <property type="protein sequence ID" value="CRH03651.1"/>
    <property type="molecule type" value="Genomic_DNA"/>
</dbReference>
<dbReference type="PANTHER" id="PTHR21107">
    <property type="entry name" value="CYTOCHROME C OXIDASE ASSEMBLY PROTEIN COX19"/>
    <property type="match status" value="1"/>
</dbReference>
<sequence length="211" mass="25257">MDKKRSLVKKPDRGSFPLDHNNECTSIKNRYLKCLKENNNDHVSCREYSKQYFICRMDNNLLEKQSLNNLGFFENEINHESRIKYFKDVYSYNTYNEKMEQISRNRSNNKNNTPVIETFTLEKIKQGNNKKLMDTKQIKKEEFLLLNINNKKEIEENLNSDNIERIEEKKIAIKRKEAYGYLAGKEYIKTLSQKKKTSFLNNLFKNNNNNK</sequence>
<keyword evidence="3" id="KW-1015">Disulfide bond</keyword>
<dbReference type="PANTHER" id="PTHR21107:SF2">
    <property type="entry name" value="CYTOCHROME C OXIDASE ASSEMBLY PROTEIN COX19"/>
    <property type="match status" value="1"/>
</dbReference>
<evidence type="ECO:0000313" key="7">
    <source>
        <dbReference type="Proteomes" id="UP000220158"/>
    </source>
</evidence>